<dbReference type="Proteomes" id="UP000259328">
    <property type="component" value="Chromosome"/>
</dbReference>
<accession>A0A3B0P741</accession>
<sequence>MPKIVVEGYVASDDARVDEKTHEDANTKLLQQW</sequence>
<name>A0A3B0P741_MYCSY</name>
<feature type="non-terminal residue" evidence="1">
    <location>
        <position position="33"/>
    </location>
</feature>
<gene>
    <name evidence="1" type="ORF">NCTC10124_00519</name>
</gene>
<dbReference type="AlphaFoldDB" id="A0A3B0P741"/>
<proteinExistence type="predicted"/>
<protein>
    <submittedName>
        <fullName evidence="1">Uncharacterized protein</fullName>
    </submittedName>
</protein>
<reference evidence="2" key="1">
    <citation type="submission" date="2018-06" db="EMBL/GenBank/DDBJ databases">
        <authorList>
            <consortium name="Pathogen Informatics"/>
        </authorList>
    </citation>
    <scope>NUCLEOTIDE SEQUENCE [LARGE SCALE GENOMIC DNA]</scope>
    <source>
        <strain evidence="2">NCTC10124</strain>
    </source>
</reference>
<dbReference type="EMBL" id="LS991953">
    <property type="protein sequence ID" value="SYV92792.1"/>
    <property type="molecule type" value="Genomic_DNA"/>
</dbReference>
<evidence type="ECO:0000313" key="1">
    <source>
        <dbReference type="EMBL" id="SYV92792.1"/>
    </source>
</evidence>
<evidence type="ECO:0000313" key="2">
    <source>
        <dbReference type="Proteomes" id="UP000259328"/>
    </source>
</evidence>
<organism evidence="1 2">
    <name type="scientific">Mycoplasmopsis synoviae</name>
    <name type="common">Mycoplasma synoviae</name>
    <dbReference type="NCBI Taxonomy" id="2109"/>
    <lineage>
        <taxon>Bacteria</taxon>
        <taxon>Bacillati</taxon>
        <taxon>Mycoplasmatota</taxon>
        <taxon>Mycoplasmoidales</taxon>
        <taxon>Metamycoplasmataceae</taxon>
        <taxon>Mycoplasmopsis</taxon>
    </lineage>
</organism>